<dbReference type="Gene3D" id="1.10.1280.10">
    <property type="entry name" value="Di-copper center containing domain from catechol oxidase"/>
    <property type="match status" value="1"/>
</dbReference>
<dbReference type="eggNOG" id="ENOG502QVBP">
    <property type="taxonomic scope" value="Eukaryota"/>
</dbReference>
<reference evidence="4" key="2">
    <citation type="submission" date="2018-05" db="EMBL/GenBank/DDBJ databases">
        <title>OpunRS2 (Oryza punctata Reference Sequence Version 2).</title>
        <authorList>
            <person name="Zhang J."/>
            <person name="Kudrna D."/>
            <person name="Lee S."/>
            <person name="Talag J."/>
            <person name="Welchert J."/>
            <person name="Wing R.A."/>
        </authorList>
    </citation>
    <scope>NUCLEOTIDE SEQUENCE [LARGE SCALE GENOMIC DNA]</scope>
</reference>
<dbReference type="GO" id="GO:0046872">
    <property type="term" value="F:metal ion binding"/>
    <property type="evidence" value="ECO:0007669"/>
    <property type="project" value="UniProtKB-KW"/>
</dbReference>
<dbReference type="InterPro" id="IPR050316">
    <property type="entry name" value="Tyrosinase/Hemocyanin"/>
</dbReference>
<dbReference type="Proteomes" id="UP000026962">
    <property type="component" value="Chromosome 4"/>
</dbReference>
<evidence type="ECO:0000313" key="5">
    <source>
        <dbReference type="Proteomes" id="UP000026962"/>
    </source>
</evidence>
<dbReference type="SUPFAM" id="SSF48056">
    <property type="entry name" value="Di-copper centre-containing domain"/>
    <property type="match status" value="1"/>
</dbReference>
<protein>
    <recommendedName>
        <fullName evidence="3">Tyrosinase copper-binding domain-containing protein</fullName>
    </recommendedName>
</protein>
<dbReference type="STRING" id="4537.A0A0E0KVG7"/>
<dbReference type="InterPro" id="IPR008922">
    <property type="entry name" value="Di-copper_centre_dom_sf"/>
</dbReference>
<evidence type="ECO:0000259" key="3">
    <source>
        <dbReference type="PROSITE" id="PS00497"/>
    </source>
</evidence>
<dbReference type="GO" id="GO:0016491">
    <property type="term" value="F:oxidoreductase activity"/>
    <property type="evidence" value="ECO:0007669"/>
    <property type="project" value="InterPro"/>
</dbReference>
<dbReference type="HOGENOM" id="CLU_1339425_0_0_1"/>
<dbReference type="AlphaFoldDB" id="A0A0E0KVG7"/>
<evidence type="ECO:0000256" key="2">
    <source>
        <dbReference type="ARBA" id="ARBA00023008"/>
    </source>
</evidence>
<dbReference type="Gramene" id="OPUNC04G23400.1">
    <property type="protein sequence ID" value="OPUNC04G23400.1"/>
    <property type="gene ID" value="OPUNC04G23400"/>
</dbReference>
<dbReference type="Pfam" id="PF00264">
    <property type="entry name" value="Tyrosinase"/>
    <property type="match status" value="1"/>
</dbReference>
<dbReference type="PANTHER" id="PTHR11474">
    <property type="entry name" value="TYROSINASE FAMILY MEMBER"/>
    <property type="match status" value="1"/>
</dbReference>
<keyword evidence="2" id="KW-0186">Copper</keyword>
<accession>A0A0E0KVG7</accession>
<dbReference type="PROSITE" id="PS00497">
    <property type="entry name" value="TYROSINASE_1"/>
    <property type="match status" value="1"/>
</dbReference>
<keyword evidence="5" id="KW-1185">Reference proteome</keyword>
<organism evidence="4">
    <name type="scientific">Oryza punctata</name>
    <name type="common">Red rice</name>
    <dbReference type="NCBI Taxonomy" id="4537"/>
    <lineage>
        <taxon>Eukaryota</taxon>
        <taxon>Viridiplantae</taxon>
        <taxon>Streptophyta</taxon>
        <taxon>Embryophyta</taxon>
        <taxon>Tracheophyta</taxon>
        <taxon>Spermatophyta</taxon>
        <taxon>Magnoliopsida</taxon>
        <taxon>Liliopsida</taxon>
        <taxon>Poales</taxon>
        <taxon>Poaceae</taxon>
        <taxon>BOP clade</taxon>
        <taxon>Oryzoideae</taxon>
        <taxon>Oryzeae</taxon>
        <taxon>Oryzinae</taxon>
        <taxon>Oryza</taxon>
    </lineage>
</organism>
<dbReference type="PANTHER" id="PTHR11474:SF76">
    <property type="entry name" value="SHKT DOMAIN-CONTAINING PROTEIN"/>
    <property type="match status" value="1"/>
</dbReference>
<keyword evidence="1" id="KW-0479">Metal-binding</keyword>
<dbReference type="PRINTS" id="PR00092">
    <property type="entry name" value="TYROSINASE"/>
</dbReference>
<name>A0A0E0KVG7_ORYPU</name>
<evidence type="ECO:0000256" key="1">
    <source>
        <dbReference type="ARBA" id="ARBA00022723"/>
    </source>
</evidence>
<feature type="domain" description="Tyrosinase copper-binding" evidence="3">
    <location>
        <begin position="104"/>
        <end position="121"/>
    </location>
</feature>
<reference evidence="4" key="1">
    <citation type="submission" date="2015-04" db="UniProtKB">
        <authorList>
            <consortium name="EnsemblPlants"/>
        </authorList>
    </citation>
    <scope>IDENTIFICATION</scope>
</reference>
<proteinExistence type="predicted"/>
<sequence length="205" mass="23109">MESVIVARGASATPRMAPPCTGSLHTLRRNGYNNLLMHRKTKGRKPPRNVSCSAGRGVVDRRDVLLGIGGAAAMLRAAVARALRLHCDGAYDQVGFPGLEIQIHGGWLFFPWHRMYVYFHERILGKLISDDTFALPFWNYDAPDGMSFPAIYANRRSPLYDPRRNQAHQQPPFPLDLDYSGTDTTLPRDQLIDQNLKIMYRQASN</sequence>
<evidence type="ECO:0000313" key="4">
    <source>
        <dbReference type="EnsemblPlants" id="OPUNC04G23400.1"/>
    </source>
</evidence>
<dbReference type="InterPro" id="IPR002227">
    <property type="entry name" value="Tyrosinase_Cu-bd"/>
</dbReference>
<dbReference type="EnsemblPlants" id="OPUNC04G23400.1">
    <property type="protein sequence ID" value="OPUNC04G23400.1"/>
    <property type="gene ID" value="OPUNC04G23400"/>
</dbReference>